<protein>
    <submittedName>
        <fullName evidence="2">Uncharacterized protein</fullName>
    </submittedName>
</protein>
<comment type="caution">
    <text evidence="2">The sequence shown here is derived from an EMBL/GenBank/DDBJ whole genome shotgun (WGS) entry which is preliminary data.</text>
</comment>
<feature type="transmembrane region" description="Helical" evidence="1">
    <location>
        <begin position="380"/>
        <end position="399"/>
    </location>
</feature>
<feature type="transmembrane region" description="Helical" evidence="1">
    <location>
        <begin position="59"/>
        <end position="79"/>
    </location>
</feature>
<gene>
    <name evidence="2" type="ORF">CC78DRAFT_465258</name>
</gene>
<feature type="transmembrane region" description="Helical" evidence="1">
    <location>
        <begin position="294"/>
        <end position="315"/>
    </location>
</feature>
<dbReference type="OrthoDB" id="7464126at2759"/>
<keyword evidence="1" id="KW-0472">Membrane</keyword>
<keyword evidence="1" id="KW-0812">Transmembrane</keyword>
<reference evidence="3" key="1">
    <citation type="journal article" date="2020" name="Stud. Mycol.">
        <title>101 Dothideomycetes genomes: A test case for predicting lifestyles and emergence of pathogens.</title>
        <authorList>
            <person name="Haridas S."/>
            <person name="Albert R."/>
            <person name="Binder M."/>
            <person name="Bloem J."/>
            <person name="LaButti K."/>
            <person name="Salamov A."/>
            <person name="Andreopoulos B."/>
            <person name="Baker S."/>
            <person name="Barry K."/>
            <person name="Bills G."/>
            <person name="Bluhm B."/>
            <person name="Cannon C."/>
            <person name="Castanera R."/>
            <person name="Culley D."/>
            <person name="Daum C."/>
            <person name="Ezra D."/>
            <person name="Gonzalez J."/>
            <person name="Henrissat B."/>
            <person name="Kuo A."/>
            <person name="Liang C."/>
            <person name="Lipzen A."/>
            <person name="Lutzoni F."/>
            <person name="Magnuson J."/>
            <person name="Mondo S."/>
            <person name="Nolan M."/>
            <person name="Ohm R."/>
            <person name="Pangilinan J."/>
            <person name="Park H.-J."/>
            <person name="Ramirez L."/>
            <person name="Alfaro M."/>
            <person name="Sun H."/>
            <person name="Tritt A."/>
            <person name="Yoshinaga Y."/>
            <person name="Zwiers L.-H."/>
            <person name="Turgeon B."/>
            <person name="Goodwin S."/>
            <person name="Spatafora J."/>
            <person name="Crous P."/>
            <person name="Grigoriev I."/>
        </authorList>
    </citation>
    <scope>NUCLEOTIDE SEQUENCE [LARGE SCALE GENOMIC DNA]</scope>
    <source>
        <strain evidence="3">CBS 304.66</strain>
    </source>
</reference>
<organism evidence="2 3">
    <name type="scientific">Lojkania enalia</name>
    <dbReference type="NCBI Taxonomy" id="147567"/>
    <lineage>
        <taxon>Eukaryota</taxon>
        <taxon>Fungi</taxon>
        <taxon>Dikarya</taxon>
        <taxon>Ascomycota</taxon>
        <taxon>Pezizomycotina</taxon>
        <taxon>Dothideomycetes</taxon>
        <taxon>Pleosporomycetidae</taxon>
        <taxon>Pleosporales</taxon>
        <taxon>Pleosporales incertae sedis</taxon>
        <taxon>Lojkania</taxon>
    </lineage>
</organism>
<name>A0A9P4N840_9PLEO</name>
<accession>A0A9P4N840</accession>
<dbReference type="EMBL" id="ML986623">
    <property type="protein sequence ID" value="KAF2263681.1"/>
    <property type="molecule type" value="Genomic_DNA"/>
</dbReference>
<dbReference type="Proteomes" id="UP000800093">
    <property type="component" value="Unassembled WGS sequence"/>
</dbReference>
<feature type="transmembrane region" description="Helical" evidence="1">
    <location>
        <begin position="262"/>
        <end position="282"/>
    </location>
</feature>
<sequence length="680" mass="75028">MILQLAAAIPIRRSEPFPSIDSGSDAWADALSGVGPLVLLIGERNTKQLLREISGLVDIFSMSFAPIGLLSVLTSMIRLCGSYTLRSYLGYEHEPRTNAALEMTRVNCGGVYADIVDGFITRSAASDPPSQALAVALLQGDTPNTVGESLKQIISCHQFQHLKATKLCSKNAGGVNWCFRLVAPLSASGDFWGIAGCIAVAIQFPDTKRILEDSLALPYELSESDANQFSSTLKDLPKHLKVTFMCTFDGVSELNTGRSTPIYWSLATAIGSLLAMIAIQTICLWREKWYSAGSMMMIAGYFCLASSVSMAAYMIHSSCDVATMKVRPKTSGAKWTQGLVMNMKNNDSLDTSGSCLMQARDQDYRFEAVWLKESALIRPVFSWLVSTLITLSFVCYYLGLRSVGWWASIAQLAVCLLAAFLRSLSKVERKKFEITDGIRLDKRCYSTGVLDMQRAMRMKKDQRVADNVDLRVYSLQTSSCIPLTGEFVAWRAAKLANTSIFRETGNALLSLTGMSLRVIQSHSINERKIIVSFNGGVLTEEGLAYPNAKLCLAFPTLIQDLAAPTPLLARAIMRQSQWAIENERICKKNLPFLGGMYVTTLDSLLTWWTIAEDRNDMRDQHKNLHGSFLIICTAFFLALLQNHGDDEALIKGIESAHASSSEEDEGYSKTFLNFVNSNLE</sequence>
<evidence type="ECO:0000313" key="3">
    <source>
        <dbReference type="Proteomes" id="UP000800093"/>
    </source>
</evidence>
<keyword evidence="1" id="KW-1133">Transmembrane helix</keyword>
<evidence type="ECO:0000313" key="2">
    <source>
        <dbReference type="EMBL" id="KAF2263681.1"/>
    </source>
</evidence>
<evidence type="ECO:0000256" key="1">
    <source>
        <dbReference type="SAM" id="Phobius"/>
    </source>
</evidence>
<keyword evidence="3" id="KW-1185">Reference proteome</keyword>
<dbReference type="AlphaFoldDB" id="A0A9P4N840"/>
<feature type="transmembrane region" description="Helical" evidence="1">
    <location>
        <begin position="405"/>
        <end position="424"/>
    </location>
</feature>
<feature type="transmembrane region" description="Helical" evidence="1">
    <location>
        <begin position="623"/>
        <end position="640"/>
    </location>
</feature>
<proteinExistence type="predicted"/>